<organism evidence="1 2">
    <name type="scientific">Nocardiopsis tropica</name>
    <dbReference type="NCBI Taxonomy" id="109330"/>
    <lineage>
        <taxon>Bacteria</taxon>
        <taxon>Bacillati</taxon>
        <taxon>Actinomycetota</taxon>
        <taxon>Actinomycetes</taxon>
        <taxon>Streptosporangiales</taxon>
        <taxon>Nocardiopsidaceae</taxon>
        <taxon>Nocardiopsis</taxon>
    </lineage>
</organism>
<name>A0ABV2A1Z0_9ACTN</name>
<comment type="caution">
    <text evidence="1">The sequence shown here is derived from an EMBL/GenBank/DDBJ whole genome shotgun (WGS) entry which is preliminary data.</text>
</comment>
<evidence type="ECO:0008006" key="3">
    <source>
        <dbReference type="Google" id="ProtNLM"/>
    </source>
</evidence>
<evidence type="ECO:0000313" key="1">
    <source>
        <dbReference type="EMBL" id="MES0836850.1"/>
    </source>
</evidence>
<dbReference type="EMBL" id="JBEQNB010000014">
    <property type="protein sequence ID" value="MES0836850.1"/>
    <property type="molecule type" value="Genomic_DNA"/>
</dbReference>
<sequence>MEPARWNEEYFTEVSGMIGPPSPDAMFDPEPVQRVLGRELPRDYVALMRAYGGVVSTLEDAYLLIAVGDGGRWDRRRVVEEGNYAVYYLADRFPEYSFMGESRKVSTSWILSREPYNVFRIGEVFGEALYLFFDPDVADWTVVLGSGDRWWQFRGGVCELLVKMVKGEVVLPYAEEGYFIGSSFLQEPRLTE</sequence>
<evidence type="ECO:0000313" key="2">
    <source>
        <dbReference type="Proteomes" id="UP001432401"/>
    </source>
</evidence>
<dbReference type="RefSeq" id="WP_344177646.1">
    <property type="nucleotide sequence ID" value="NZ_JBEQNA010000013.1"/>
</dbReference>
<gene>
    <name evidence="1" type="ORF">ABUK86_23950</name>
</gene>
<accession>A0ABV2A1Z0</accession>
<proteinExistence type="predicted"/>
<protein>
    <recommendedName>
        <fullName evidence="3">Knr4/Smi1-like domain-containing protein</fullName>
    </recommendedName>
</protein>
<dbReference type="Proteomes" id="UP001432401">
    <property type="component" value="Unassembled WGS sequence"/>
</dbReference>
<keyword evidence="2" id="KW-1185">Reference proteome</keyword>
<reference evidence="1 2" key="1">
    <citation type="submission" date="2024-06" db="EMBL/GenBank/DDBJ databases">
        <authorList>
            <person name="Bataeva Y.V."/>
            <person name="Grigorian L.N."/>
            <person name="Solomentsev V.I."/>
        </authorList>
    </citation>
    <scope>NUCLEOTIDE SEQUENCE [LARGE SCALE GENOMIC DNA]</scope>
    <source>
        <strain evidence="2">SCPM-O-B-12605 (RCAM04882)</strain>
    </source>
</reference>